<feature type="region of interest" description="Disordered" evidence="1">
    <location>
        <begin position="203"/>
        <end position="248"/>
    </location>
</feature>
<sequence length="345" mass="35946">MCWSCLAGLAKEVPKLHSKRRGDGEAVARALGLPTKAPSLTPLPIKSAILEPTLASSLEDEVLPRREAEAEAAALPAPQGQARESGQELEAKPVEAEAAEVRPGGAHALCALQSRLSELQAQLDEERSRSQLLEARLLAATLQPTWADPALQASPRLGLAERIAKDREICSLQKQLAQEISRSADLQSRLALCEPSPRRASFDLASPRKEMASTPLWQAPAGAQSPATSSTRVPTPSEAASSISSSPTPCFGGQLVRSPSCKSGVSILSGPAPPLSASPGSRSGPGHPGARMGWLEELSWQGMVTLVPADASACFTPRSAAYPGQPAAAAGELPLPCPAHRSATV</sequence>
<accession>A0ABN9U177</accession>
<organism evidence="2 3">
    <name type="scientific">Prorocentrum cordatum</name>
    <dbReference type="NCBI Taxonomy" id="2364126"/>
    <lineage>
        <taxon>Eukaryota</taxon>
        <taxon>Sar</taxon>
        <taxon>Alveolata</taxon>
        <taxon>Dinophyceae</taxon>
        <taxon>Prorocentrales</taxon>
        <taxon>Prorocentraceae</taxon>
        <taxon>Prorocentrum</taxon>
    </lineage>
</organism>
<reference evidence="2" key="1">
    <citation type="submission" date="2023-10" db="EMBL/GenBank/DDBJ databases">
        <authorList>
            <person name="Chen Y."/>
            <person name="Shah S."/>
            <person name="Dougan E. K."/>
            <person name="Thang M."/>
            <person name="Chan C."/>
        </authorList>
    </citation>
    <scope>NUCLEOTIDE SEQUENCE [LARGE SCALE GENOMIC DNA]</scope>
</reference>
<feature type="compositionally biased region" description="Low complexity" evidence="1">
    <location>
        <begin position="277"/>
        <end position="290"/>
    </location>
</feature>
<proteinExistence type="predicted"/>
<protein>
    <submittedName>
        <fullName evidence="2">Uncharacterized protein</fullName>
    </submittedName>
</protein>
<evidence type="ECO:0000256" key="1">
    <source>
        <dbReference type="SAM" id="MobiDB-lite"/>
    </source>
</evidence>
<keyword evidence="3" id="KW-1185">Reference proteome</keyword>
<dbReference type="EMBL" id="CAUYUJ010015320">
    <property type="protein sequence ID" value="CAK0852532.1"/>
    <property type="molecule type" value="Genomic_DNA"/>
</dbReference>
<comment type="caution">
    <text evidence="2">The sequence shown here is derived from an EMBL/GenBank/DDBJ whole genome shotgun (WGS) entry which is preliminary data.</text>
</comment>
<name>A0ABN9U177_9DINO</name>
<feature type="region of interest" description="Disordered" evidence="1">
    <location>
        <begin position="271"/>
        <end position="290"/>
    </location>
</feature>
<gene>
    <name evidence="2" type="ORF">PCOR1329_LOCUS44284</name>
</gene>
<feature type="compositionally biased region" description="Low complexity" evidence="1">
    <location>
        <begin position="234"/>
        <end position="248"/>
    </location>
</feature>
<evidence type="ECO:0000313" key="2">
    <source>
        <dbReference type="EMBL" id="CAK0852532.1"/>
    </source>
</evidence>
<dbReference type="Proteomes" id="UP001189429">
    <property type="component" value="Unassembled WGS sequence"/>
</dbReference>
<evidence type="ECO:0000313" key="3">
    <source>
        <dbReference type="Proteomes" id="UP001189429"/>
    </source>
</evidence>